<dbReference type="AlphaFoldDB" id="A0A1H6GW08"/>
<dbReference type="InterPro" id="IPR032578">
    <property type="entry name" value="DUF4919"/>
</dbReference>
<accession>A0A1H6GW08</accession>
<organism evidence="1 2">
    <name type="scientific">Chryseobacterium culicis</name>
    <dbReference type="NCBI Taxonomy" id="680127"/>
    <lineage>
        <taxon>Bacteria</taxon>
        <taxon>Pseudomonadati</taxon>
        <taxon>Bacteroidota</taxon>
        <taxon>Flavobacteriia</taxon>
        <taxon>Flavobacteriales</taxon>
        <taxon>Weeksellaceae</taxon>
        <taxon>Chryseobacterium group</taxon>
        <taxon>Chryseobacterium</taxon>
    </lineage>
</organism>
<dbReference type="EMBL" id="FNWQ01000001">
    <property type="protein sequence ID" value="SEH27677.1"/>
    <property type="molecule type" value="Genomic_DNA"/>
</dbReference>
<name>A0A1H6GW08_CHRCI</name>
<proteinExistence type="predicted"/>
<dbReference type="Proteomes" id="UP000198561">
    <property type="component" value="Unassembled WGS sequence"/>
</dbReference>
<dbReference type="OrthoDB" id="1243060at2"/>
<dbReference type="RefSeq" id="WP_089689680.1">
    <property type="nucleotide sequence ID" value="NZ_FNWQ01000001.1"/>
</dbReference>
<evidence type="ECO:0008006" key="3">
    <source>
        <dbReference type="Google" id="ProtNLM"/>
    </source>
</evidence>
<sequence length="217" mass="24901">MRKYIISGLLILAFQVWYAQINTDLIKKKVTENPQENFYQLLNTFKVNPSELTQEQMNQLYYGSKFVKIKYTIGNYNSESGTFWKPAQKRLPKSKAEKMVSEAESKYAVNPLHKNLLDDMMNIYRALDEKQKEELCSKQKDLIIQTIEKSGDGKSEETAICVLTAGEVLEQLEKLAASGPRAEFSQKMKQLSDGSILTIYHIGDREVFVKLVGGYFF</sequence>
<evidence type="ECO:0000313" key="2">
    <source>
        <dbReference type="Proteomes" id="UP000198561"/>
    </source>
</evidence>
<dbReference type="STRING" id="680127.SAMN05421593_0424"/>
<dbReference type="Pfam" id="PF16266">
    <property type="entry name" value="DUF4919"/>
    <property type="match status" value="1"/>
</dbReference>
<evidence type="ECO:0000313" key="1">
    <source>
        <dbReference type="EMBL" id="SEH27677.1"/>
    </source>
</evidence>
<protein>
    <recommendedName>
        <fullName evidence="3">DUF4919 domain-containing protein</fullName>
    </recommendedName>
</protein>
<reference evidence="1 2" key="1">
    <citation type="submission" date="2016-10" db="EMBL/GenBank/DDBJ databases">
        <authorList>
            <person name="de Groot N.N."/>
        </authorList>
    </citation>
    <scope>NUCLEOTIDE SEQUENCE [LARGE SCALE GENOMIC DNA]</scope>
    <source>
        <strain evidence="1 2">DSM 23031</strain>
    </source>
</reference>
<gene>
    <name evidence="1" type="ORF">SAMN05421593_0424</name>
</gene>